<reference evidence="1 2" key="1">
    <citation type="submission" date="2020-07" db="EMBL/GenBank/DDBJ databases">
        <title>Comparative genomics of pyrophilous fungi reveals a link between fire events and developmental genes.</title>
        <authorList>
            <consortium name="DOE Joint Genome Institute"/>
            <person name="Steindorff A.S."/>
            <person name="Carver A."/>
            <person name="Calhoun S."/>
            <person name="Stillman K."/>
            <person name="Liu H."/>
            <person name="Lipzen A."/>
            <person name="Pangilinan J."/>
            <person name="Labutti K."/>
            <person name="Bruns T.D."/>
            <person name="Grigoriev I.V."/>
        </authorList>
    </citation>
    <scope>NUCLEOTIDE SEQUENCE [LARGE SCALE GENOMIC DNA]</scope>
    <source>
        <strain evidence="1 2">CBS 144469</strain>
    </source>
</reference>
<keyword evidence="2" id="KW-1185">Reference proteome</keyword>
<proteinExistence type="predicted"/>
<comment type="caution">
    <text evidence="1">The sequence shown here is derived from an EMBL/GenBank/DDBJ whole genome shotgun (WGS) entry which is preliminary data.</text>
</comment>
<dbReference type="AlphaFoldDB" id="A0A8H6HQU5"/>
<accession>A0A8H6HQU5</accession>
<dbReference type="Proteomes" id="UP000521943">
    <property type="component" value="Unassembled WGS sequence"/>
</dbReference>
<sequence length="357" mass="40178">MPLVVDLQRFQGEGTGGLGTSVDAHDAFLRSLSLRDLKKVSSLTPLAPIVQRHLHDRVESMWKAFHLPSSPSLGMLKDTGSIVSGSAALDLILPGLRTPRDLNLYCPEGAASAVLSYLFSHKFILQGPPLVWNSMKEGRSNNCFNINNGVKSLHRLKHLEESALITVVESVSLSPILPILFFHTTFTMNYCDDKEITCLYPNLTACSVGLNNRSEDYDRLHKTEATQKWEQLGIELVWNCDSKHRHYSENTTALPFAATGKCQRQIRTLDDAITLRMGFTEEKRISSDLKITWSLGYTDWMTNKVEYVDTHVSITTPTTGTKYSTLRHHRRALDWKTHRENDIESDGETSVARTSFP</sequence>
<gene>
    <name evidence="1" type="ORF">DFP72DRAFT_851543</name>
</gene>
<evidence type="ECO:0000313" key="2">
    <source>
        <dbReference type="Proteomes" id="UP000521943"/>
    </source>
</evidence>
<evidence type="ECO:0000313" key="1">
    <source>
        <dbReference type="EMBL" id="KAF6750742.1"/>
    </source>
</evidence>
<organism evidence="1 2">
    <name type="scientific">Ephemerocybe angulata</name>
    <dbReference type="NCBI Taxonomy" id="980116"/>
    <lineage>
        <taxon>Eukaryota</taxon>
        <taxon>Fungi</taxon>
        <taxon>Dikarya</taxon>
        <taxon>Basidiomycota</taxon>
        <taxon>Agaricomycotina</taxon>
        <taxon>Agaricomycetes</taxon>
        <taxon>Agaricomycetidae</taxon>
        <taxon>Agaricales</taxon>
        <taxon>Agaricineae</taxon>
        <taxon>Psathyrellaceae</taxon>
        <taxon>Ephemerocybe</taxon>
    </lineage>
</organism>
<protein>
    <submittedName>
        <fullName evidence="1">Uncharacterized protein</fullName>
    </submittedName>
</protein>
<name>A0A8H6HQU5_9AGAR</name>
<dbReference type="OrthoDB" id="3067340at2759"/>
<dbReference type="EMBL" id="JACGCI010000055">
    <property type="protein sequence ID" value="KAF6750742.1"/>
    <property type="molecule type" value="Genomic_DNA"/>
</dbReference>